<dbReference type="PANTHER" id="PTHR23427:SF2">
    <property type="entry name" value="SURFEIT LOCUS PROTEIN 1"/>
    <property type="match status" value="1"/>
</dbReference>
<dbReference type="GO" id="GO:0005886">
    <property type="term" value="C:plasma membrane"/>
    <property type="evidence" value="ECO:0007669"/>
    <property type="project" value="UniProtKB-SubCell"/>
</dbReference>
<accession>A0AA41H5J9</accession>
<dbReference type="CDD" id="cd06662">
    <property type="entry name" value="SURF1"/>
    <property type="match status" value="1"/>
</dbReference>
<name>A0AA41H5J9_9BURK</name>
<dbReference type="InterPro" id="IPR045214">
    <property type="entry name" value="Surf1/Surf4"/>
</dbReference>
<evidence type="ECO:0000256" key="4">
    <source>
        <dbReference type="ARBA" id="ARBA00022989"/>
    </source>
</evidence>
<feature type="transmembrane region" description="Helical" evidence="6">
    <location>
        <begin position="12"/>
        <end position="37"/>
    </location>
</feature>
<evidence type="ECO:0000256" key="3">
    <source>
        <dbReference type="ARBA" id="ARBA00022692"/>
    </source>
</evidence>
<dbReference type="PANTHER" id="PTHR23427">
    <property type="entry name" value="SURFEIT LOCUS PROTEIN"/>
    <property type="match status" value="1"/>
</dbReference>
<dbReference type="PROSITE" id="PS50895">
    <property type="entry name" value="SURF1"/>
    <property type="match status" value="1"/>
</dbReference>
<dbReference type="EMBL" id="JAHTGR010000006">
    <property type="protein sequence ID" value="MBV6322072.1"/>
    <property type="molecule type" value="Genomic_DNA"/>
</dbReference>
<evidence type="ECO:0000256" key="1">
    <source>
        <dbReference type="ARBA" id="ARBA00004370"/>
    </source>
</evidence>
<keyword evidence="6" id="KW-1003">Cell membrane</keyword>
<keyword evidence="4 6" id="KW-1133">Transmembrane helix</keyword>
<dbReference type="Proteomes" id="UP001155901">
    <property type="component" value="Unassembled WGS sequence"/>
</dbReference>
<evidence type="ECO:0000256" key="6">
    <source>
        <dbReference type="RuleBase" id="RU363076"/>
    </source>
</evidence>
<comment type="subcellular location">
    <subcellularLocation>
        <location evidence="6">Cell membrane</location>
        <topology evidence="6">Multi-pass membrane protein</topology>
    </subcellularLocation>
    <subcellularLocation>
        <location evidence="1">Membrane</location>
    </subcellularLocation>
</comment>
<evidence type="ECO:0000256" key="2">
    <source>
        <dbReference type="ARBA" id="ARBA00007165"/>
    </source>
</evidence>
<evidence type="ECO:0000313" key="7">
    <source>
        <dbReference type="EMBL" id="MBV6322072.1"/>
    </source>
</evidence>
<evidence type="ECO:0000256" key="5">
    <source>
        <dbReference type="ARBA" id="ARBA00023136"/>
    </source>
</evidence>
<reference evidence="7" key="1">
    <citation type="submission" date="2021-07" db="EMBL/GenBank/DDBJ databases">
        <title>Characterization of violacein-producing bacteria and related species.</title>
        <authorList>
            <person name="Wilson H.S."/>
            <person name="De Leon M.E."/>
        </authorList>
    </citation>
    <scope>NUCLEOTIDE SEQUENCE</scope>
    <source>
        <strain evidence="7">HSC-15S17</strain>
    </source>
</reference>
<evidence type="ECO:0000313" key="8">
    <source>
        <dbReference type="Proteomes" id="UP001155901"/>
    </source>
</evidence>
<keyword evidence="3 6" id="KW-0812">Transmembrane</keyword>
<organism evidence="7 8">
    <name type="scientific">Duganella violaceipulchra</name>
    <dbReference type="NCBI Taxonomy" id="2849652"/>
    <lineage>
        <taxon>Bacteria</taxon>
        <taxon>Pseudomonadati</taxon>
        <taxon>Pseudomonadota</taxon>
        <taxon>Betaproteobacteria</taxon>
        <taxon>Burkholderiales</taxon>
        <taxon>Oxalobacteraceae</taxon>
        <taxon>Telluria group</taxon>
        <taxon>Duganella</taxon>
    </lineage>
</organism>
<dbReference type="InterPro" id="IPR002994">
    <property type="entry name" value="Surf1/Shy1"/>
</dbReference>
<comment type="similarity">
    <text evidence="2 6">Belongs to the SURF1 family.</text>
</comment>
<keyword evidence="5 6" id="KW-0472">Membrane</keyword>
<proteinExistence type="inferred from homology"/>
<dbReference type="Pfam" id="PF02104">
    <property type="entry name" value="SURF1"/>
    <property type="match status" value="1"/>
</dbReference>
<dbReference type="AlphaFoldDB" id="A0AA41H5J9"/>
<gene>
    <name evidence="7" type="ORF">KVP70_14070</name>
</gene>
<protein>
    <recommendedName>
        <fullName evidence="6">SURF1-like protein</fullName>
    </recommendedName>
</protein>
<sequence length="257" mass="27572">MMEGASRPRSRALRISLAIAAGLMFAGFFALGTWQIFRLQWKLALIDRVEQRVHAAPVDAPGAAKWPQLNAESDDYRRVRLSGHYLKGSDTQVLASLDRGIGYWVLSPLCTADGAIVLVNRGFIRAGSGGWAPQAAPPAARADACAAGGEAVTLTGMLRLGEVAGRLRQNEPARNYWYTRDVQAIARARGLPAVAPYFVDADAGPAVVEGEPLGGLTVVSFPNNHLVYAVTWYALALMMVGGAVWVVRDGRKSQTKA</sequence>
<dbReference type="RefSeq" id="WP_217942842.1">
    <property type="nucleotide sequence ID" value="NZ_JAHTGR010000006.1"/>
</dbReference>
<comment type="caution">
    <text evidence="7">The sequence shown here is derived from an EMBL/GenBank/DDBJ whole genome shotgun (WGS) entry which is preliminary data.</text>
</comment>
<feature type="transmembrane region" description="Helical" evidence="6">
    <location>
        <begin position="226"/>
        <end position="247"/>
    </location>
</feature>